<dbReference type="RefSeq" id="WP_161697397.1">
    <property type="nucleotide sequence ID" value="NZ_JAAAMU010000005.1"/>
</dbReference>
<dbReference type="Pfam" id="PF13490">
    <property type="entry name" value="zf-HC2"/>
    <property type="match status" value="1"/>
</dbReference>
<dbReference type="OrthoDB" id="2381690at2"/>
<keyword evidence="2" id="KW-0812">Transmembrane</keyword>
<evidence type="ECO:0000256" key="2">
    <source>
        <dbReference type="SAM" id="Phobius"/>
    </source>
</evidence>
<dbReference type="EMBL" id="JAAAMU010000005">
    <property type="protein sequence ID" value="NBC69473.1"/>
    <property type="molecule type" value="Genomic_DNA"/>
</dbReference>
<keyword evidence="2" id="KW-1133">Transmembrane helix</keyword>
<feature type="region of interest" description="Disordered" evidence="1">
    <location>
        <begin position="146"/>
        <end position="307"/>
    </location>
</feature>
<dbReference type="AlphaFoldDB" id="A0A7X4YNC1"/>
<comment type="caution">
    <text evidence="4">The sequence shown here is derived from an EMBL/GenBank/DDBJ whole genome shotgun (WGS) entry which is preliminary data.</text>
</comment>
<accession>A0A7X4YNC1</accession>
<name>A0A7X4YNC1_9BACL</name>
<sequence length="384" mass="39932">MNCQEVMEYMQRQLDGDLDEQETAILMNHTRHCSDCAAMFERLKLLSAGLESLPKVTPGYSLVDAILPKLAELQTASELTIPQPHIVIAGEEKAAPRRAKPAGNWRRWLPISAAGGVVAAGVILGMFFLNGQGMHTLRDSGNMAADADTAATGSSNSAADMSDNASDTSPASNSGENKKDSSFVRSQGTKNDAAQNNSVEMSKELNVDPNGEPMPPITGGEHDRITTDENSNSPNQSYDTADSGDAGDAAAQDGASDQAPAAGGNAKGGGTTDGADKAAGQSGNSGAGSGNTLKQAESPVPTLMASPISPDEQFQAFIVEDKVLVYTVSDSVAVFEGKKRSGIADLKWSDDSKLLTYTAAQADGSKITYVVDPAAGTEQVQSSK</sequence>
<organism evidence="4 5">
    <name type="scientific">Paenibacillus sacheonensis</name>
    <dbReference type="NCBI Taxonomy" id="742054"/>
    <lineage>
        <taxon>Bacteria</taxon>
        <taxon>Bacillati</taxon>
        <taxon>Bacillota</taxon>
        <taxon>Bacilli</taxon>
        <taxon>Bacillales</taxon>
        <taxon>Paenibacillaceae</taxon>
        <taxon>Paenibacillus</taxon>
    </lineage>
</organism>
<feature type="compositionally biased region" description="Polar residues" evidence="1">
    <location>
        <begin position="183"/>
        <end position="200"/>
    </location>
</feature>
<evidence type="ECO:0000256" key="1">
    <source>
        <dbReference type="SAM" id="MobiDB-lite"/>
    </source>
</evidence>
<feature type="compositionally biased region" description="Low complexity" evidence="1">
    <location>
        <begin position="241"/>
        <end position="264"/>
    </location>
</feature>
<evidence type="ECO:0000259" key="3">
    <source>
        <dbReference type="Pfam" id="PF13490"/>
    </source>
</evidence>
<dbReference type="InterPro" id="IPR027383">
    <property type="entry name" value="Znf_put"/>
</dbReference>
<reference evidence="4 5" key="1">
    <citation type="submission" date="2020-01" db="EMBL/GenBank/DDBJ databases">
        <title>Paenibacillus soybeanensis sp. nov. isolated from the nodules of soybean (Glycine max(L.) Merr).</title>
        <authorList>
            <person name="Wang H."/>
        </authorList>
    </citation>
    <scope>NUCLEOTIDE SEQUENCE [LARGE SCALE GENOMIC DNA]</scope>
    <source>
        <strain evidence="4 5">DSM 23054</strain>
    </source>
</reference>
<evidence type="ECO:0000313" key="4">
    <source>
        <dbReference type="EMBL" id="NBC69473.1"/>
    </source>
</evidence>
<feature type="transmembrane region" description="Helical" evidence="2">
    <location>
        <begin position="108"/>
        <end position="129"/>
    </location>
</feature>
<protein>
    <recommendedName>
        <fullName evidence="3">Putative zinc-finger domain-containing protein</fullName>
    </recommendedName>
</protein>
<keyword evidence="5" id="KW-1185">Reference proteome</keyword>
<evidence type="ECO:0000313" key="5">
    <source>
        <dbReference type="Proteomes" id="UP000558113"/>
    </source>
</evidence>
<keyword evidence="2" id="KW-0472">Membrane</keyword>
<feature type="compositionally biased region" description="Low complexity" evidence="1">
    <location>
        <begin position="146"/>
        <end position="169"/>
    </location>
</feature>
<feature type="compositionally biased region" description="Polar residues" evidence="1">
    <location>
        <begin position="228"/>
        <end position="240"/>
    </location>
</feature>
<proteinExistence type="predicted"/>
<dbReference type="Proteomes" id="UP000558113">
    <property type="component" value="Unassembled WGS sequence"/>
</dbReference>
<feature type="domain" description="Putative zinc-finger" evidence="3">
    <location>
        <begin position="3"/>
        <end position="37"/>
    </location>
</feature>
<gene>
    <name evidence="4" type="ORF">GT003_10765</name>
</gene>